<dbReference type="GO" id="GO:0006351">
    <property type="term" value="P:DNA-templated transcription"/>
    <property type="evidence" value="ECO:0007669"/>
    <property type="project" value="TreeGrafter"/>
</dbReference>
<keyword evidence="7" id="KW-1185">Reference proteome</keyword>
<evidence type="ECO:0000256" key="1">
    <source>
        <dbReference type="ARBA" id="ARBA00009437"/>
    </source>
</evidence>
<dbReference type="GO" id="GO:0003700">
    <property type="term" value="F:DNA-binding transcription factor activity"/>
    <property type="evidence" value="ECO:0007669"/>
    <property type="project" value="InterPro"/>
</dbReference>
<dbReference type="SUPFAM" id="SSF53850">
    <property type="entry name" value="Periplasmic binding protein-like II"/>
    <property type="match status" value="1"/>
</dbReference>
<dbReference type="GO" id="GO:0043565">
    <property type="term" value="F:sequence-specific DNA binding"/>
    <property type="evidence" value="ECO:0007669"/>
    <property type="project" value="TreeGrafter"/>
</dbReference>
<gene>
    <name evidence="6" type="ORF">SAMN04515666_102382</name>
</gene>
<proteinExistence type="inferred from homology"/>
<dbReference type="SUPFAM" id="SSF46785">
    <property type="entry name" value="Winged helix' DNA-binding domain"/>
    <property type="match status" value="1"/>
</dbReference>
<dbReference type="Proteomes" id="UP000199664">
    <property type="component" value="Unassembled WGS sequence"/>
</dbReference>
<keyword evidence="4" id="KW-0804">Transcription</keyword>
<dbReference type="AlphaFoldDB" id="A0A1H7L241"/>
<dbReference type="RefSeq" id="WP_091831366.1">
    <property type="nucleotide sequence ID" value="NZ_FOAN01000002.1"/>
</dbReference>
<keyword evidence="2" id="KW-0805">Transcription regulation</keyword>
<dbReference type="PANTHER" id="PTHR30537:SF3">
    <property type="entry name" value="TRANSCRIPTIONAL REGULATORY PROTEIN"/>
    <property type="match status" value="1"/>
</dbReference>
<dbReference type="STRING" id="1036779.SAMN04515666_102382"/>
<dbReference type="InterPro" id="IPR005119">
    <property type="entry name" value="LysR_subst-bd"/>
</dbReference>
<evidence type="ECO:0000313" key="7">
    <source>
        <dbReference type="Proteomes" id="UP000199664"/>
    </source>
</evidence>
<dbReference type="Pfam" id="PF00126">
    <property type="entry name" value="HTH_1"/>
    <property type="match status" value="1"/>
</dbReference>
<name>A0A1H7L241_9HYPH</name>
<dbReference type="PROSITE" id="PS50931">
    <property type="entry name" value="HTH_LYSR"/>
    <property type="match status" value="1"/>
</dbReference>
<sequence length="302" mass="32903">MSTSKLAWDDFRLIKAIADAGGLTGAAAALNVNHSTVFRRLGQIEEQLGHALFERRKTGYVATSAGEEMTTLASRIDEDVTAFGRRLAGRDLAPSGDLRVTTTDTLYLHVLLPIFAAFRAAHPLIRLDVVMASQTLNLSRRDADVAIRASDSPGETLVGRRLANLNWAVYARADAPATEAESHEPKLLFRRDWVALGDPLGYVKAARYVRDHVPAERIALRSSAVLGLTEAVEQGMGIGPLPCFIADQRPGLVRLLPPDPDFSTGLWILTHPDIRHAPRVRAFMDFVGGELAKRKALLEGAV</sequence>
<comment type="similarity">
    <text evidence="1">Belongs to the LysR transcriptional regulatory family.</text>
</comment>
<organism evidence="6 7">
    <name type="scientific">Bosea lupini</name>
    <dbReference type="NCBI Taxonomy" id="1036779"/>
    <lineage>
        <taxon>Bacteria</taxon>
        <taxon>Pseudomonadati</taxon>
        <taxon>Pseudomonadota</taxon>
        <taxon>Alphaproteobacteria</taxon>
        <taxon>Hyphomicrobiales</taxon>
        <taxon>Boseaceae</taxon>
        <taxon>Bosea</taxon>
    </lineage>
</organism>
<feature type="domain" description="HTH lysR-type" evidence="5">
    <location>
        <begin position="6"/>
        <end position="63"/>
    </location>
</feature>
<evidence type="ECO:0000259" key="5">
    <source>
        <dbReference type="PROSITE" id="PS50931"/>
    </source>
</evidence>
<dbReference type="InterPro" id="IPR058163">
    <property type="entry name" value="LysR-type_TF_proteobact-type"/>
</dbReference>
<evidence type="ECO:0000256" key="2">
    <source>
        <dbReference type="ARBA" id="ARBA00023015"/>
    </source>
</evidence>
<evidence type="ECO:0000256" key="3">
    <source>
        <dbReference type="ARBA" id="ARBA00023125"/>
    </source>
</evidence>
<evidence type="ECO:0000256" key="4">
    <source>
        <dbReference type="ARBA" id="ARBA00023163"/>
    </source>
</evidence>
<dbReference type="OrthoDB" id="9796526at2"/>
<dbReference type="Pfam" id="PF03466">
    <property type="entry name" value="LysR_substrate"/>
    <property type="match status" value="1"/>
</dbReference>
<keyword evidence="3 6" id="KW-0238">DNA-binding</keyword>
<dbReference type="PANTHER" id="PTHR30537">
    <property type="entry name" value="HTH-TYPE TRANSCRIPTIONAL REGULATOR"/>
    <property type="match status" value="1"/>
</dbReference>
<dbReference type="Gene3D" id="1.10.10.10">
    <property type="entry name" value="Winged helix-like DNA-binding domain superfamily/Winged helix DNA-binding domain"/>
    <property type="match status" value="1"/>
</dbReference>
<dbReference type="InterPro" id="IPR036390">
    <property type="entry name" value="WH_DNA-bd_sf"/>
</dbReference>
<accession>A0A1H7L241</accession>
<protein>
    <submittedName>
        <fullName evidence="6">DNA-binding transcriptional regulator, LysR family</fullName>
    </submittedName>
</protein>
<dbReference type="InterPro" id="IPR036388">
    <property type="entry name" value="WH-like_DNA-bd_sf"/>
</dbReference>
<reference evidence="7" key="1">
    <citation type="submission" date="2016-10" db="EMBL/GenBank/DDBJ databases">
        <authorList>
            <person name="Varghese N."/>
            <person name="Submissions S."/>
        </authorList>
    </citation>
    <scope>NUCLEOTIDE SEQUENCE [LARGE SCALE GENOMIC DNA]</scope>
    <source>
        <strain evidence="7">LMG 26383,CCUG 61248,R- 45681</strain>
    </source>
</reference>
<dbReference type="InterPro" id="IPR000847">
    <property type="entry name" value="LysR_HTH_N"/>
</dbReference>
<evidence type="ECO:0000313" key="6">
    <source>
        <dbReference type="EMBL" id="SEK92860.1"/>
    </source>
</evidence>
<dbReference type="EMBL" id="FOAN01000002">
    <property type="protein sequence ID" value="SEK92860.1"/>
    <property type="molecule type" value="Genomic_DNA"/>
</dbReference>
<dbReference type="Gene3D" id="3.40.190.290">
    <property type="match status" value="1"/>
</dbReference>